<name>A0ABP5Z0A1_STRLO</name>
<comment type="caution">
    <text evidence="2">The sequence shown here is derived from an EMBL/GenBank/DDBJ whole genome shotgun (WGS) entry which is preliminary data.</text>
</comment>
<organism evidence="2 3">
    <name type="scientific">Streptomyces longisporus</name>
    <dbReference type="NCBI Taxonomy" id="1948"/>
    <lineage>
        <taxon>Bacteria</taxon>
        <taxon>Bacillati</taxon>
        <taxon>Actinomycetota</taxon>
        <taxon>Actinomycetes</taxon>
        <taxon>Kitasatosporales</taxon>
        <taxon>Streptomycetaceae</taxon>
        <taxon>Streptomyces</taxon>
    </lineage>
</organism>
<dbReference type="Gene3D" id="3.90.1200.10">
    <property type="match status" value="1"/>
</dbReference>
<evidence type="ECO:0000259" key="1">
    <source>
        <dbReference type="Pfam" id="PF01636"/>
    </source>
</evidence>
<sequence length="360" mass="39647">MDLTAELRGFLPMFPAGPLTRPADFLTARRLAGSLRADGLPYGGPHDPRRTVSDLLVFRLDGGAAPPLVVKHPRSPRAMAALTRECEVVQRLEHDERLGPWHRFVPRVEHRRLHGPLPLVAQRCLPGIEGDALLQRFPQLTHETAMSALRAIRALHLATGQAEEVTARLGGWIDPRLAVLAQEVRWCRRSHGADAMSVLRDRLLRTLSGRSLLVGWTHGDFHPGNVLVTREHAGVLGVIDWAGAVPDGPSAVDCYTFVLTMRHQHEGSQFGRVVADAVRQASLRPEDRRLLAEAGEPATDSQGETALTLLTWLWHVAGNVAKSARYGRSRRWVAENVVPVLSEVVAQAGPDRTSRRTPHA</sequence>
<feature type="domain" description="Aminoglycoside phosphotransferase" evidence="1">
    <location>
        <begin position="57"/>
        <end position="247"/>
    </location>
</feature>
<keyword evidence="3" id="KW-1185">Reference proteome</keyword>
<proteinExistence type="predicted"/>
<dbReference type="EMBL" id="BAAASG010000007">
    <property type="protein sequence ID" value="GAA2487715.1"/>
    <property type="molecule type" value="Genomic_DNA"/>
</dbReference>
<protein>
    <recommendedName>
        <fullName evidence="1">Aminoglycoside phosphotransferase domain-containing protein</fullName>
    </recommendedName>
</protein>
<accession>A0ABP5Z0A1</accession>
<dbReference type="Proteomes" id="UP001501777">
    <property type="component" value="Unassembled WGS sequence"/>
</dbReference>
<dbReference type="InterPro" id="IPR002575">
    <property type="entry name" value="Aminoglycoside_PTrfase"/>
</dbReference>
<gene>
    <name evidence="2" type="ORF">GCM10010276_27750</name>
</gene>
<dbReference type="Pfam" id="PF01636">
    <property type="entry name" value="APH"/>
    <property type="match status" value="1"/>
</dbReference>
<dbReference type="SUPFAM" id="SSF56112">
    <property type="entry name" value="Protein kinase-like (PK-like)"/>
    <property type="match status" value="1"/>
</dbReference>
<reference evidence="3" key="1">
    <citation type="journal article" date="2019" name="Int. J. Syst. Evol. Microbiol.">
        <title>The Global Catalogue of Microorganisms (GCM) 10K type strain sequencing project: providing services to taxonomists for standard genome sequencing and annotation.</title>
        <authorList>
            <consortium name="The Broad Institute Genomics Platform"/>
            <consortium name="The Broad Institute Genome Sequencing Center for Infectious Disease"/>
            <person name="Wu L."/>
            <person name="Ma J."/>
        </authorList>
    </citation>
    <scope>NUCLEOTIDE SEQUENCE [LARGE SCALE GENOMIC DNA]</scope>
    <source>
        <strain evidence="3">JCM 4395</strain>
    </source>
</reference>
<evidence type="ECO:0000313" key="2">
    <source>
        <dbReference type="EMBL" id="GAA2487715.1"/>
    </source>
</evidence>
<dbReference type="InterPro" id="IPR011009">
    <property type="entry name" value="Kinase-like_dom_sf"/>
</dbReference>
<dbReference type="RefSeq" id="WP_344400483.1">
    <property type="nucleotide sequence ID" value="NZ_BAAASG010000007.1"/>
</dbReference>
<evidence type="ECO:0000313" key="3">
    <source>
        <dbReference type="Proteomes" id="UP001501777"/>
    </source>
</evidence>